<evidence type="ECO:0000259" key="2">
    <source>
        <dbReference type="Pfam" id="PF22570"/>
    </source>
</evidence>
<gene>
    <name evidence="3" type="ORF">C4K46_08945</name>
</gene>
<dbReference type="Proteomes" id="UP001519296">
    <property type="component" value="Unassembled WGS sequence"/>
</dbReference>
<comment type="caution">
    <text evidence="3">The sequence shown here is derived from an EMBL/GenBank/DDBJ whole genome shotgun (WGS) entry which is preliminary data.</text>
</comment>
<keyword evidence="1" id="KW-0472">Membrane</keyword>
<keyword evidence="4" id="KW-1185">Reference proteome</keyword>
<dbReference type="EMBL" id="PRDG01000005">
    <property type="protein sequence ID" value="MBP2624060.1"/>
    <property type="molecule type" value="Genomic_DNA"/>
</dbReference>
<evidence type="ECO:0000256" key="1">
    <source>
        <dbReference type="SAM" id="Phobius"/>
    </source>
</evidence>
<reference evidence="3 4" key="1">
    <citation type="submission" date="2018-02" db="EMBL/GenBank/DDBJ databases">
        <title>Draft genome sequence of Streptococcus oricebi CCUG 70868T type strain.</title>
        <authorList>
            <person name="Mendez V."/>
            <person name="Salva-Serra F."/>
            <person name="Jaen-Luchoro D."/>
            <person name="Gonzales-Siles L."/>
            <person name="Karlsson R."/>
            <person name="Engstrom-Jakobsson H."/>
            <person name="Busquets A."/>
            <person name="Gomila M."/>
            <person name="Pineiro-Iglesias B."/>
            <person name="Bennasar-Figueras A."/>
            <person name="Seeger M."/>
            <person name="Moore E."/>
        </authorList>
    </citation>
    <scope>NUCLEOTIDE SEQUENCE [LARGE SCALE GENOMIC DNA]</scope>
    <source>
        <strain evidence="3 4">CCUG 70868</strain>
    </source>
</reference>
<evidence type="ECO:0000313" key="3">
    <source>
        <dbReference type="EMBL" id="MBP2624060.1"/>
    </source>
</evidence>
<accession>A0ABS5B5I0</accession>
<feature type="transmembrane region" description="Helical" evidence="1">
    <location>
        <begin position="78"/>
        <end position="98"/>
    </location>
</feature>
<dbReference type="Pfam" id="PF22570">
    <property type="entry name" value="LiaF-TM"/>
    <property type="match status" value="1"/>
</dbReference>
<sequence length="221" mass="24418">MKKTLFGLICLLLAAWVLLQGNFGIPLIQINIWPLLVILGFVYFAVENFFEGHWGTGLVSGFIAFLIANNVYRLFPHLSSGTVFLAGILAYVGVRILFKPRTSWKSRHRIDVSSGSEEGITFGSGTRYVNSDNFTYDELACSFGNAKVYFDNAQIVGDSATFKVEVAFGNATLFVPSSWQVISKAACSFGSVSQIRNVNEKEKTLYLEGSVAFGHLKIIYI</sequence>
<name>A0ABS5B5I0_9STRE</name>
<dbReference type="InterPro" id="IPR054331">
    <property type="entry name" value="LiaF_TM"/>
</dbReference>
<organism evidence="3 4">
    <name type="scientific">Streptococcus oricebi</name>
    <dbReference type="NCBI Taxonomy" id="1547447"/>
    <lineage>
        <taxon>Bacteria</taxon>
        <taxon>Bacillati</taxon>
        <taxon>Bacillota</taxon>
        <taxon>Bacilli</taxon>
        <taxon>Lactobacillales</taxon>
        <taxon>Streptococcaceae</taxon>
        <taxon>Streptococcus</taxon>
    </lineage>
</organism>
<protein>
    <recommendedName>
        <fullName evidence="2">LiaF transmembrane domain-containing protein</fullName>
    </recommendedName>
</protein>
<feature type="transmembrane region" description="Helical" evidence="1">
    <location>
        <begin position="30"/>
        <end position="46"/>
    </location>
</feature>
<feature type="domain" description="LiaF transmembrane" evidence="2">
    <location>
        <begin position="5"/>
        <end position="103"/>
    </location>
</feature>
<keyword evidence="1" id="KW-0812">Transmembrane</keyword>
<evidence type="ECO:0000313" key="4">
    <source>
        <dbReference type="Proteomes" id="UP001519296"/>
    </source>
</evidence>
<feature type="transmembrane region" description="Helical" evidence="1">
    <location>
        <begin position="53"/>
        <end position="72"/>
    </location>
</feature>
<keyword evidence="1" id="KW-1133">Transmembrane helix</keyword>
<dbReference type="RefSeq" id="WP_209628684.1">
    <property type="nucleotide sequence ID" value="NZ_PRDG01000005.1"/>
</dbReference>
<proteinExistence type="predicted"/>